<organism evidence="3 4">
    <name type="scientific">Marasmiellus scandens</name>
    <dbReference type="NCBI Taxonomy" id="2682957"/>
    <lineage>
        <taxon>Eukaryota</taxon>
        <taxon>Fungi</taxon>
        <taxon>Dikarya</taxon>
        <taxon>Basidiomycota</taxon>
        <taxon>Agaricomycotina</taxon>
        <taxon>Agaricomycetes</taxon>
        <taxon>Agaricomycetidae</taxon>
        <taxon>Agaricales</taxon>
        <taxon>Marasmiineae</taxon>
        <taxon>Omphalotaceae</taxon>
        <taxon>Marasmiellus</taxon>
    </lineage>
</organism>
<feature type="region of interest" description="Disordered" evidence="2">
    <location>
        <begin position="460"/>
        <end position="482"/>
    </location>
</feature>
<evidence type="ECO:0008006" key="5">
    <source>
        <dbReference type="Google" id="ProtNLM"/>
    </source>
</evidence>
<dbReference type="InterPro" id="IPR049916">
    <property type="entry name" value="WDR72-like"/>
</dbReference>
<dbReference type="SUPFAM" id="SSF50998">
    <property type="entry name" value="Quinoprotein alcohol dehydrogenase-like"/>
    <property type="match status" value="1"/>
</dbReference>
<feature type="region of interest" description="Disordered" evidence="2">
    <location>
        <begin position="97"/>
        <end position="136"/>
    </location>
</feature>
<feature type="region of interest" description="Disordered" evidence="2">
    <location>
        <begin position="169"/>
        <end position="239"/>
    </location>
</feature>
<dbReference type="SUPFAM" id="SSF48371">
    <property type="entry name" value="ARM repeat"/>
    <property type="match status" value="1"/>
</dbReference>
<feature type="compositionally biased region" description="Basic and acidic residues" evidence="2">
    <location>
        <begin position="169"/>
        <end position="209"/>
    </location>
</feature>
<evidence type="ECO:0000256" key="1">
    <source>
        <dbReference type="PROSITE-ProRule" id="PRU00221"/>
    </source>
</evidence>
<dbReference type="PANTHER" id="PTHR44099:SF4">
    <property type="entry name" value="RABCONNECTIN-3B, ISOFORM A"/>
    <property type="match status" value="1"/>
</dbReference>
<dbReference type="InterPro" id="IPR015943">
    <property type="entry name" value="WD40/YVTN_repeat-like_dom_sf"/>
</dbReference>
<keyword evidence="4" id="KW-1185">Reference proteome</keyword>
<dbReference type="InterPro" id="IPR016024">
    <property type="entry name" value="ARM-type_fold"/>
</dbReference>
<dbReference type="Pfam" id="PF00400">
    <property type="entry name" value="WD40"/>
    <property type="match status" value="1"/>
</dbReference>
<name>A0ABR1JP28_9AGAR</name>
<accession>A0ABR1JP28</accession>
<feature type="compositionally biased region" description="Low complexity" evidence="2">
    <location>
        <begin position="210"/>
        <end position="233"/>
    </location>
</feature>
<protein>
    <recommendedName>
        <fullName evidence="5">WD40 repeat-like protein</fullName>
    </recommendedName>
</protein>
<dbReference type="Gene3D" id="2.130.10.10">
    <property type="entry name" value="YVTN repeat-like/Quinoprotein amine dehydrogenase"/>
    <property type="match status" value="2"/>
</dbReference>
<dbReference type="SMART" id="SM00320">
    <property type="entry name" value="WD40"/>
    <property type="match status" value="2"/>
</dbReference>
<dbReference type="PROSITE" id="PS50082">
    <property type="entry name" value="WD_REPEATS_2"/>
    <property type="match status" value="1"/>
</dbReference>
<sequence>MSEVSSSFQGFFDPMDSVPGSFSIPLTFLTVSGPRDRVNKSNYISCDSSKSRSTVMASYRFGEEGNRTRGLVGLEDGTVLLFRTVQKQQVQDYLKAPVHKARSPSPHASPSRASVRSLMTSRSPSPSGHSSTPFSVNMRSRIVSGITAEQVEAPKNYVDFDEEADKLKELLKGNAPRERRDSSVGRMPTERKLVIGDSEKGNSKRRETPKSLLSAPTSPKLSPSSLSTPSSPKWLATSSDTSGNLEMLSHVLLPHSGQGSSVTAIHLFGDLDVMAVLQVSGHLSVLHLSDGRCLATSRLDTTNLQVPDGANARDSQHDTWIWRTLRTYCAGESTLLVGLASLDPNSPTFTAADIPEAGGYEQCRVVLLELRVNNFAGAMGVTLEKLGQWYCDSSSESVGLYWTPKQVLMFYYVNSEGHFVEQKLHILPRGAPPVIPTLREQESSDSQSLNLVALGPLANPFKPSKRTDPANRPDDHPQPGRVSLGPAFVSDNVISAVPHTNYRIDAEEGILRGLAWSEQELVAFKYQKQSLQVLFTCNWRCINDCRWFDEDTLVVAFEEKCELYTLRNVAGVNNDNVKTSPSNALPGSALTQPKLTQSLPVEPYDSIDLVSPRHILVAGFDRDARRSVKLLSWGDKVKDSKDSAVALWRGQNGVSQSDSTTKSIGTLTSIMPVNVSTIILGFSDGRLRRTTLVKMCQDPGSSFSDYYEKVSEISLGAPIVSLHLVKNERTGENLIVGGGDDGSVAIWNSDLKLCARWTTFITPLAQVIQFEDGYLKNSPLRGCILCVSEHGTIAVVAVDNLQFLYLIPGSPSPLQEIGLKEDENHHHHLLLFYADCRLRLWDIKTKEFWRSMASDKTEDLRVQGGWTRVSLRQLAPFASPLSAIGNYAQGLDFVCTLAFDVERFISESITMIKMISTNKSQTANILAARDRLRAILSILLTPGLNGSIDEICQERLGIIPLGDVCVGFHKSGCTSLYAAATAEQVWKISGEVSAARALAIVVTLRGLSVFEEFADAAATVITFYTTSLGTLIGPSYQPPDLVFLAQQWFDTSSTEIRQAVRTLFDAAVVRLSDDESNVWVNEWQHYLPCLQPTADRESRVAALSLFLCGYLAAEKYSLLSTSALTDIAKSIALYLNDDQSTYRVLAVDLSSRGFHVWQHYIDAMEILRSLFTLATSAKKENISAVNNVGAQARTAVLSIAGRATGLFMTTLSLDIIGSNGKDKGDGGLEHRKSVLQILAFLIRKRPLVLLPNLPKLLEAVVKSLDPNSTTNRDAVLDTATEILGHVVKTFPSIDLHVPTQRLAVGTSEGAIVMYDLKTAIRLYVLEGHKKSITACSFSPDGRRLVTLSLEESVALVWKVGSSFSSFFNPGAPPRQGARVGGISAIGGWGGMKSDGDEPYKRLGFNVGEEGKMTTSETLKFVKFDWTADRSVKLKIRESVLTFST</sequence>
<evidence type="ECO:0000313" key="3">
    <source>
        <dbReference type="EMBL" id="KAK7464846.1"/>
    </source>
</evidence>
<dbReference type="EMBL" id="JBANRG010000007">
    <property type="protein sequence ID" value="KAK7464846.1"/>
    <property type="molecule type" value="Genomic_DNA"/>
</dbReference>
<feature type="repeat" description="WD" evidence="1">
    <location>
        <begin position="1325"/>
        <end position="1355"/>
    </location>
</feature>
<evidence type="ECO:0000313" key="4">
    <source>
        <dbReference type="Proteomes" id="UP001498398"/>
    </source>
</evidence>
<proteinExistence type="predicted"/>
<feature type="compositionally biased region" description="Basic and acidic residues" evidence="2">
    <location>
        <begin position="465"/>
        <end position="478"/>
    </location>
</feature>
<feature type="compositionally biased region" description="Low complexity" evidence="2">
    <location>
        <begin position="103"/>
        <end position="135"/>
    </location>
</feature>
<dbReference type="PANTHER" id="PTHR44099">
    <property type="entry name" value="RABCONNECTIN-3B, ISOFORM A"/>
    <property type="match status" value="1"/>
</dbReference>
<evidence type="ECO:0000256" key="2">
    <source>
        <dbReference type="SAM" id="MobiDB-lite"/>
    </source>
</evidence>
<dbReference type="InterPro" id="IPR001680">
    <property type="entry name" value="WD40_rpt"/>
</dbReference>
<dbReference type="Proteomes" id="UP001498398">
    <property type="component" value="Unassembled WGS sequence"/>
</dbReference>
<reference evidence="3 4" key="1">
    <citation type="submission" date="2024-01" db="EMBL/GenBank/DDBJ databases">
        <title>A draft genome for the cacao thread blight pathogen Marasmiellus scandens.</title>
        <authorList>
            <person name="Baruah I.K."/>
            <person name="Leung J."/>
            <person name="Bukari Y."/>
            <person name="Amoako-Attah I."/>
            <person name="Meinhardt L.W."/>
            <person name="Bailey B.A."/>
            <person name="Cohen S.P."/>
        </authorList>
    </citation>
    <scope>NUCLEOTIDE SEQUENCE [LARGE SCALE GENOMIC DNA]</scope>
    <source>
        <strain evidence="3 4">GH-19</strain>
    </source>
</reference>
<keyword evidence="1" id="KW-0853">WD repeat</keyword>
<comment type="caution">
    <text evidence="3">The sequence shown here is derived from an EMBL/GenBank/DDBJ whole genome shotgun (WGS) entry which is preliminary data.</text>
</comment>
<dbReference type="InterPro" id="IPR011047">
    <property type="entry name" value="Quinoprotein_ADH-like_sf"/>
</dbReference>
<gene>
    <name evidence="3" type="ORF">VKT23_006051</name>
</gene>